<sequence length="129" mass="15298">MLKKQNMILTIQCKILESSKGKLNKQYYTRILTIKNSFKEIYLNEKLIKGATYDIKFEIQLRWDGYRCVNEPVVTKIEYIKPINDFYDGFLFNNIANLTIEHMNGYFIGYGVDEDYFNKAIKKIDNTVK</sequence>
<proteinExistence type="predicted"/>
<dbReference type="Proteomes" id="UP000776252">
    <property type="component" value="Unassembled WGS sequence"/>
</dbReference>
<keyword evidence="2" id="KW-1185">Reference proteome</keyword>
<dbReference type="EMBL" id="JAHLDV010000069">
    <property type="protein sequence ID" value="MBU3161512.1"/>
    <property type="molecule type" value="Genomic_DNA"/>
</dbReference>
<accession>A0ABS6BY31</accession>
<organism evidence="1 2">
    <name type="scientific">Clostridium frigoris</name>
    <dbReference type="NCBI Taxonomy" id="205327"/>
    <lineage>
        <taxon>Bacteria</taxon>
        <taxon>Bacillati</taxon>
        <taxon>Bacillota</taxon>
        <taxon>Clostridia</taxon>
        <taxon>Eubacteriales</taxon>
        <taxon>Clostridiaceae</taxon>
        <taxon>Clostridium</taxon>
    </lineage>
</organism>
<dbReference type="RefSeq" id="WP_216151350.1">
    <property type="nucleotide sequence ID" value="NZ_JAHLDV010000069.1"/>
</dbReference>
<gene>
    <name evidence="1" type="ORF">KPL37_17535</name>
</gene>
<evidence type="ECO:0000313" key="1">
    <source>
        <dbReference type="EMBL" id="MBU3161512.1"/>
    </source>
</evidence>
<name>A0ABS6BY31_9CLOT</name>
<evidence type="ECO:0000313" key="2">
    <source>
        <dbReference type="Proteomes" id="UP000776252"/>
    </source>
</evidence>
<protein>
    <submittedName>
        <fullName evidence="1">Uncharacterized protein</fullName>
    </submittedName>
</protein>
<reference evidence="1 2" key="1">
    <citation type="submission" date="2021-06" db="EMBL/GenBank/DDBJ databases">
        <title>Clostridia strains as spoilage organisms.</title>
        <authorList>
            <person name="Wambui J."/>
            <person name="Stephan R."/>
            <person name="Stevens M.J.A."/>
        </authorList>
    </citation>
    <scope>NUCLEOTIDE SEQUENCE [LARGE SCALE GENOMIC DNA]</scope>
    <source>
        <strain evidence="1 2">DSM 14204</strain>
    </source>
</reference>
<comment type="caution">
    <text evidence="1">The sequence shown here is derived from an EMBL/GenBank/DDBJ whole genome shotgun (WGS) entry which is preliminary data.</text>
</comment>